<dbReference type="EMBL" id="PYAV01000011">
    <property type="protein sequence ID" value="PSL43241.1"/>
    <property type="molecule type" value="Genomic_DNA"/>
</dbReference>
<dbReference type="Proteomes" id="UP000242310">
    <property type="component" value="Unassembled WGS sequence"/>
</dbReference>
<evidence type="ECO:0000256" key="1">
    <source>
        <dbReference type="SAM" id="Phobius"/>
    </source>
</evidence>
<organism evidence="2 3">
    <name type="scientific">Salsuginibacillus halophilus</name>
    <dbReference type="NCBI Taxonomy" id="517424"/>
    <lineage>
        <taxon>Bacteria</taxon>
        <taxon>Bacillati</taxon>
        <taxon>Bacillota</taxon>
        <taxon>Bacilli</taxon>
        <taxon>Bacillales</taxon>
        <taxon>Bacillaceae</taxon>
        <taxon>Salsuginibacillus</taxon>
    </lineage>
</organism>
<dbReference type="RefSeq" id="WP_106589384.1">
    <property type="nucleotide sequence ID" value="NZ_PYAV01000011.1"/>
</dbReference>
<keyword evidence="1" id="KW-0812">Transmembrane</keyword>
<accession>A0A2P8HAN4</accession>
<feature type="transmembrane region" description="Helical" evidence="1">
    <location>
        <begin position="41"/>
        <end position="60"/>
    </location>
</feature>
<keyword evidence="1" id="KW-1133">Transmembrane helix</keyword>
<keyword evidence="3" id="KW-1185">Reference proteome</keyword>
<reference evidence="2 3" key="1">
    <citation type="submission" date="2018-03" db="EMBL/GenBank/DDBJ databases">
        <title>Genomic Encyclopedia of Type Strains, Phase III (KMG-III): the genomes of soil and plant-associated and newly described type strains.</title>
        <authorList>
            <person name="Whitman W."/>
        </authorList>
    </citation>
    <scope>NUCLEOTIDE SEQUENCE [LARGE SCALE GENOMIC DNA]</scope>
    <source>
        <strain evidence="2 3">CGMCC 1.07653</strain>
    </source>
</reference>
<sequence length="222" mass="25731">MAAKAASLMRFFIYASPFIFLPFVLLYVTFYLAGGLRPEDYALGIAALFAFIATSTYALFFRHWRKTSRVNLNNHETLMLMNNQFLTLLMLPVAPTILFQPLDFFTQMMLVVPVVVILMYAVFMLIINRLNQPVPQDLTSAHENEKLIFSKQIKRLKKEGRRFQTALYYEEDKEMKTVNVRPKFVVEANYETFAKVIYDQNGSITSAVLFISLFQFKKLLSS</sequence>
<feature type="transmembrane region" description="Helical" evidence="1">
    <location>
        <begin position="80"/>
        <end position="98"/>
    </location>
</feature>
<feature type="transmembrane region" description="Helical" evidence="1">
    <location>
        <begin position="104"/>
        <end position="127"/>
    </location>
</feature>
<gene>
    <name evidence="2" type="ORF">B0H94_11165</name>
</gene>
<dbReference type="AlphaFoldDB" id="A0A2P8HAN4"/>
<evidence type="ECO:0000313" key="3">
    <source>
        <dbReference type="Proteomes" id="UP000242310"/>
    </source>
</evidence>
<feature type="transmembrane region" description="Helical" evidence="1">
    <location>
        <begin position="12"/>
        <end position="35"/>
    </location>
</feature>
<keyword evidence="1" id="KW-0472">Membrane</keyword>
<comment type="caution">
    <text evidence="2">The sequence shown here is derived from an EMBL/GenBank/DDBJ whole genome shotgun (WGS) entry which is preliminary data.</text>
</comment>
<name>A0A2P8HAN4_9BACI</name>
<protein>
    <submittedName>
        <fullName evidence="2">Uncharacterized protein</fullName>
    </submittedName>
</protein>
<evidence type="ECO:0000313" key="2">
    <source>
        <dbReference type="EMBL" id="PSL43241.1"/>
    </source>
</evidence>
<proteinExistence type="predicted"/>